<dbReference type="EC" id="3.6.4.13" evidence="1"/>
<dbReference type="OrthoDB" id="10253254at2759"/>
<dbReference type="InterPro" id="IPR014001">
    <property type="entry name" value="Helicase_ATP-bd"/>
</dbReference>
<dbReference type="InterPro" id="IPR013979">
    <property type="entry name" value="TIF_beta_prop-like"/>
</dbReference>
<keyword evidence="3" id="KW-0853">WD repeat</keyword>
<evidence type="ECO:0000256" key="6">
    <source>
        <dbReference type="ARBA" id="ARBA00022801"/>
    </source>
</evidence>
<feature type="region of interest" description="Disordered" evidence="13">
    <location>
        <begin position="932"/>
        <end position="982"/>
    </location>
</feature>
<dbReference type="SUPFAM" id="SSF52540">
    <property type="entry name" value="P-loop containing nucleoside triphosphate hydrolases"/>
    <property type="match status" value="1"/>
</dbReference>
<evidence type="ECO:0000256" key="2">
    <source>
        <dbReference type="ARBA" id="ARBA00022540"/>
    </source>
</evidence>
<evidence type="ECO:0000256" key="7">
    <source>
        <dbReference type="ARBA" id="ARBA00022806"/>
    </source>
</evidence>
<evidence type="ECO:0000256" key="3">
    <source>
        <dbReference type="ARBA" id="ARBA00022574"/>
    </source>
</evidence>
<dbReference type="InterPro" id="IPR002464">
    <property type="entry name" value="DNA/RNA_helicase_DEAH_CS"/>
</dbReference>
<dbReference type="PANTHER" id="PTHR18934:SF91">
    <property type="entry name" value="PRE-MRNA-SPLICING FACTOR ATP-DEPENDENT RNA HELICASE PRP16"/>
    <property type="match status" value="1"/>
</dbReference>
<comment type="similarity">
    <text evidence="11">Belongs to the DEAD box helicase family. DEAH subfamily. PRP16 sub-subfamily.</text>
</comment>
<dbReference type="SMART" id="SM00847">
    <property type="entry name" value="HA2"/>
    <property type="match status" value="1"/>
</dbReference>
<feature type="compositionally biased region" description="Basic and acidic residues" evidence="13">
    <location>
        <begin position="1742"/>
        <end position="1776"/>
    </location>
</feature>
<feature type="region of interest" description="Disordered" evidence="13">
    <location>
        <begin position="608"/>
        <end position="835"/>
    </location>
</feature>
<keyword evidence="5" id="KW-0547">Nucleotide-binding</keyword>
<sequence length="1801" mass="203741">MSVEDSAVCLRGGFGVVVTTDPSLTATSVPTSVEGEVLVDRATKRCRASIFSANGARFAFIWDEGVDIWASSPSWTKLCSLPTCKPYTLSFSPHGTFLGLWQPYTTAGDDTNKPNLTLWRSDTGQKVAEHIQKRQIGWEPEWSVDEKLMVRMVNNEVHFFEVPELQMIKRKIHLQKVASYALSPTPVENLHVACYVPGTKGAPSFVRVYRYPNFDGPGAALANKSFYKADNVSLYWNKDGSSLLVLTSTEVDVSGTSYYGEQVLHFMDLKGTSAIVQLNRDGPIYSVAWEPSQGRHFAVVYGYMPARAALINLKCEIVHDFGQGPRNQVAFNPQGSALYLAGFGNLRGNIEVYSFEGQRLPPQKIVQFQAPDSTSIEWNPHGDKFLTATTSPRLRTANGYKVWLHNGKLLMSKVYEEGIELWEAIWRPIPKEGLPMPHLILQAAEEVVKEIAAKKVYVPPFVRDGRGVLNTKGLHEEDDGKGPTPLSKSAQKNQKRKGGRGGGAAGGPLRGRGPGGEPEEAVANGGGGGTAVADEKEKKVKKLKRQLDAIEKLKEQQESGKVLEKNQLEKLSKEEEFRKELEALMDRLEGTDGSEVAGGLIIRKRQSDAVGADGEEPVFKKPSQVVKGTSLLGLQKLAQERRRKYRETQEETPTHTGGVSSDYEKRRRERDQRDEQRRRAIHAGTKQEDNRDRDRRDREDDRDRSRRSYHDRDDRRRGDSSRRSGSETPRFSDAPRTPSDLKPRQSLSSTSWDDDDDVRATPSRRSTWDQPSPGGSRRDDWSSRRGERSDWSNRGYTPLPTPSYKHNKWMKREGDEGESRRSSRQDPDWEEEEKRLDREWYQMDAGYDDTHNPFADVSDDYVQKKEKQLEGRKTQRMSARQRQINKDIERWETNRMLRSGVVTQTQFDEDFEEQDEAKRRLLILLCHPGPPVGPQHHSSVPGRADRVHEADGAGGSAARCNVRHGRRGQEGKQPGPHNITPPFLDGRIVFTKQMEPVVPLRDATSDMAVVARKGSNLVRVHREQKEKKKAQSKHWELAGSKLGNIMGMEKKEEDPDDVKLTESGEADFRANQTFAEHMKEKSEAVSDFAKGTSISNQRRYLPVFAVRQELLKIIRENNIVIIVGETGSGKTTQLTQYLHEEGYTKFGMIGCTQPRRVAAMSVAKRVSDEMGTELGKDPDLDNYAAIIMDEAHERSLNTDVLFGLLREIMKRRQDLKLIVTSATMDSSKFSTFFGNVPMYNIPGRTFPVAVFFAKNPVEDYVDAAVKQVLQIHLGPMEGDILVFMPGQEDIEVTCDQIKERLDQVDDAPNLAVLPIYSQLPSDLQAKIFRKAPDGLRKCVVATNIAETSLTVDGIMFVVDSGYCKLKVFNPRIGMDALSIYPISQANANQRSGRAGRTGPGQAFRNVILYVSRPTPERGDFFPSFCDMKQEYTYHLWDFFFFFFALLFHRLYTERQYKDELLITTVPEIQRTNLSNVVLLLKSLGVDNLLRFHFMDPPPVENILNSMYQLWILGALDNTGSLTKLGRKMVEFPLDPALSKMLITSVDMGCAAEILVIVSMLSVPAIFFRPKGKEEASDAKREKFQVPESDHLTLLNVYSLWKSSGYSSNWCTEHFVHVKALRKVREVHAQLKEIMDQQKMKVRSCGVDWDVVRKCICSAYFHQAARLKGIGEYVNLRNGMPCHLHPTSALFGMGYTPDYIVYHELVMTTKEYMQCVTAVDGHWLAELGPMFFSVKDTFKSRSERKKQELEQSARMEEEMKLAQDELERRKEEKERISKGHAVKQEIVTPGRTPRRTPTHFGI</sequence>
<proteinExistence type="inferred from homology"/>
<dbReference type="InterPro" id="IPR015943">
    <property type="entry name" value="WD40/YVTN_repeat-like_dom_sf"/>
</dbReference>
<dbReference type="GO" id="GO:0008380">
    <property type="term" value="P:RNA splicing"/>
    <property type="evidence" value="ECO:0007669"/>
    <property type="project" value="UniProtKB-KW"/>
</dbReference>
<dbReference type="SMART" id="SM00490">
    <property type="entry name" value="HELICc"/>
    <property type="match status" value="1"/>
</dbReference>
<dbReference type="InterPro" id="IPR048333">
    <property type="entry name" value="HA2_WH"/>
</dbReference>
<feature type="region of interest" description="Disordered" evidence="13">
    <location>
        <begin position="471"/>
        <end position="540"/>
    </location>
</feature>
<dbReference type="Gene3D" id="2.130.10.10">
    <property type="entry name" value="YVTN repeat-like/Quinoprotein amine dehydrogenase"/>
    <property type="match status" value="1"/>
</dbReference>
<dbReference type="Gene3D" id="3.40.50.300">
    <property type="entry name" value="P-loop containing nucleotide triphosphate hydrolases"/>
    <property type="match status" value="3"/>
</dbReference>
<dbReference type="PROSITE" id="PS51192">
    <property type="entry name" value="HELICASE_ATP_BIND_1"/>
    <property type="match status" value="1"/>
</dbReference>
<evidence type="ECO:0000256" key="1">
    <source>
        <dbReference type="ARBA" id="ARBA00012552"/>
    </source>
</evidence>
<dbReference type="GO" id="GO:0003006">
    <property type="term" value="P:developmental process involved in reproduction"/>
    <property type="evidence" value="ECO:0007669"/>
    <property type="project" value="UniProtKB-ARBA"/>
</dbReference>
<keyword evidence="10" id="KW-0508">mRNA splicing</keyword>
<evidence type="ECO:0000256" key="11">
    <source>
        <dbReference type="ARBA" id="ARBA00038040"/>
    </source>
</evidence>
<dbReference type="PROSITE" id="PS00690">
    <property type="entry name" value="DEAH_ATP_HELICASE"/>
    <property type="match status" value="1"/>
</dbReference>
<accession>A0A7R8ZJU9</accession>
<dbReference type="SUPFAM" id="SSF82171">
    <property type="entry name" value="DPP6 N-terminal domain-like"/>
    <property type="match status" value="1"/>
</dbReference>
<dbReference type="GO" id="GO:0016787">
    <property type="term" value="F:hydrolase activity"/>
    <property type="evidence" value="ECO:0007669"/>
    <property type="project" value="UniProtKB-KW"/>
</dbReference>
<keyword evidence="9" id="KW-0648">Protein biosynthesis</keyword>
<name>A0A7R8ZJU9_9CRUS</name>
<organism evidence="14">
    <name type="scientific">Cyprideis torosa</name>
    <dbReference type="NCBI Taxonomy" id="163714"/>
    <lineage>
        <taxon>Eukaryota</taxon>
        <taxon>Metazoa</taxon>
        <taxon>Ecdysozoa</taxon>
        <taxon>Arthropoda</taxon>
        <taxon>Crustacea</taxon>
        <taxon>Oligostraca</taxon>
        <taxon>Ostracoda</taxon>
        <taxon>Podocopa</taxon>
        <taxon>Podocopida</taxon>
        <taxon>Cytherocopina</taxon>
        <taxon>Cytheroidea</taxon>
        <taxon>Cytherideidae</taxon>
        <taxon>Cyprideis</taxon>
    </lineage>
</organism>
<dbReference type="EMBL" id="OB661071">
    <property type="protein sequence ID" value="CAD7227215.1"/>
    <property type="molecule type" value="Genomic_DNA"/>
</dbReference>
<feature type="compositionally biased region" description="Basic residues" evidence="13">
    <location>
        <begin position="1791"/>
        <end position="1801"/>
    </location>
</feature>
<dbReference type="InterPro" id="IPR001650">
    <property type="entry name" value="Helicase_C-like"/>
</dbReference>
<dbReference type="InterPro" id="IPR027417">
    <property type="entry name" value="P-loop_NTPase"/>
</dbReference>
<dbReference type="CDD" id="cd18791">
    <property type="entry name" value="SF2_C_RHA"/>
    <property type="match status" value="1"/>
</dbReference>
<evidence type="ECO:0000256" key="10">
    <source>
        <dbReference type="ARBA" id="ARBA00023187"/>
    </source>
</evidence>
<dbReference type="Gene3D" id="1.20.120.1080">
    <property type="match status" value="1"/>
</dbReference>
<feature type="compositionally biased region" description="Basic and acidic residues" evidence="13">
    <location>
        <begin position="662"/>
        <end position="678"/>
    </location>
</feature>
<dbReference type="Pfam" id="PF04408">
    <property type="entry name" value="WHD_HA2"/>
    <property type="match status" value="1"/>
</dbReference>
<keyword evidence="6" id="KW-0378">Hydrolase</keyword>
<feature type="region of interest" description="Disordered" evidence="13">
    <location>
        <begin position="1742"/>
        <end position="1801"/>
    </location>
</feature>
<dbReference type="SMART" id="SM00487">
    <property type="entry name" value="DEXDc"/>
    <property type="match status" value="1"/>
</dbReference>
<keyword evidence="2" id="KW-0396">Initiation factor</keyword>
<evidence type="ECO:0000256" key="4">
    <source>
        <dbReference type="ARBA" id="ARBA00022664"/>
    </source>
</evidence>
<dbReference type="InterPro" id="IPR011709">
    <property type="entry name" value="DEAD-box_helicase_OB_fold"/>
</dbReference>
<reference evidence="14" key="1">
    <citation type="submission" date="2020-11" db="EMBL/GenBank/DDBJ databases">
        <authorList>
            <person name="Tran Van P."/>
        </authorList>
    </citation>
    <scope>NUCLEOTIDE SEQUENCE</scope>
</reference>
<comment type="catalytic activity">
    <reaction evidence="12">
        <text>ATP + H2O = ADP + phosphate + H(+)</text>
        <dbReference type="Rhea" id="RHEA:13065"/>
        <dbReference type="ChEBI" id="CHEBI:15377"/>
        <dbReference type="ChEBI" id="CHEBI:15378"/>
        <dbReference type="ChEBI" id="CHEBI:30616"/>
        <dbReference type="ChEBI" id="CHEBI:43474"/>
        <dbReference type="ChEBI" id="CHEBI:456216"/>
        <dbReference type="EC" id="3.6.4.13"/>
    </reaction>
</comment>
<dbReference type="Pfam" id="PF07717">
    <property type="entry name" value="OB_NTP_bind"/>
    <property type="match status" value="1"/>
</dbReference>
<evidence type="ECO:0000256" key="5">
    <source>
        <dbReference type="ARBA" id="ARBA00022741"/>
    </source>
</evidence>
<dbReference type="GO" id="GO:0003743">
    <property type="term" value="F:translation initiation factor activity"/>
    <property type="evidence" value="ECO:0007669"/>
    <property type="project" value="UniProtKB-KW"/>
</dbReference>
<evidence type="ECO:0000256" key="12">
    <source>
        <dbReference type="ARBA" id="ARBA00047984"/>
    </source>
</evidence>
<evidence type="ECO:0000313" key="14">
    <source>
        <dbReference type="EMBL" id="CAD7227215.1"/>
    </source>
</evidence>
<feature type="compositionally biased region" description="Basic and acidic residues" evidence="13">
    <location>
        <begin position="685"/>
        <end position="725"/>
    </location>
</feature>
<dbReference type="PROSITE" id="PS51194">
    <property type="entry name" value="HELICASE_CTER"/>
    <property type="match status" value="1"/>
</dbReference>
<evidence type="ECO:0000256" key="13">
    <source>
        <dbReference type="SAM" id="MobiDB-lite"/>
    </source>
</evidence>
<keyword evidence="4" id="KW-0507">mRNA processing</keyword>
<feature type="compositionally biased region" description="Basic and acidic residues" evidence="13">
    <location>
        <begin position="810"/>
        <end position="835"/>
    </location>
</feature>
<protein>
    <recommendedName>
        <fullName evidence="1">RNA helicase</fullName>
        <ecNumber evidence="1">3.6.4.13</ecNumber>
    </recommendedName>
</protein>
<dbReference type="Pfam" id="PF08662">
    <property type="entry name" value="eIF2A"/>
    <property type="match status" value="1"/>
</dbReference>
<dbReference type="GO" id="GO:0006397">
    <property type="term" value="P:mRNA processing"/>
    <property type="evidence" value="ECO:0007669"/>
    <property type="project" value="UniProtKB-KW"/>
</dbReference>
<dbReference type="GO" id="GO:0034458">
    <property type="term" value="F:3'-5' RNA helicase activity"/>
    <property type="evidence" value="ECO:0007669"/>
    <property type="project" value="TreeGrafter"/>
</dbReference>
<dbReference type="FunFam" id="1.20.120.1080:FF:000001">
    <property type="entry name" value="Pre-mRNA-splicing factor ATP-dependent RNA helicase"/>
    <property type="match status" value="1"/>
</dbReference>
<dbReference type="GO" id="GO:0005524">
    <property type="term" value="F:ATP binding"/>
    <property type="evidence" value="ECO:0007669"/>
    <property type="project" value="UniProtKB-KW"/>
</dbReference>
<feature type="compositionally biased region" description="Gly residues" evidence="13">
    <location>
        <begin position="500"/>
        <end position="516"/>
    </location>
</feature>
<dbReference type="Pfam" id="PF00271">
    <property type="entry name" value="Helicase_C"/>
    <property type="match status" value="1"/>
</dbReference>
<dbReference type="InterPro" id="IPR007502">
    <property type="entry name" value="Helicase-assoc_dom"/>
</dbReference>
<dbReference type="Pfam" id="PF21010">
    <property type="entry name" value="HA2_C"/>
    <property type="match status" value="1"/>
</dbReference>
<dbReference type="FunFam" id="3.40.50.300:FF:000007">
    <property type="entry name" value="Pre-mRNA-splicing factor ATP-dependent RNA helicase"/>
    <property type="match status" value="1"/>
</dbReference>
<dbReference type="PANTHER" id="PTHR18934">
    <property type="entry name" value="ATP-DEPENDENT RNA HELICASE"/>
    <property type="match status" value="1"/>
</dbReference>
<keyword evidence="8" id="KW-0067">ATP-binding</keyword>
<gene>
    <name evidence="14" type="ORF">CTOB1V02_LOCUS5123</name>
</gene>
<evidence type="ECO:0000256" key="9">
    <source>
        <dbReference type="ARBA" id="ARBA00022917"/>
    </source>
</evidence>
<feature type="compositionally biased region" description="Basic and acidic residues" evidence="13">
    <location>
        <begin position="776"/>
        <end position="791"/>
    </location>
</feature>
<dbReference type="GO" id="GO:0003723">
    <property type="term" value="F:RNA binding"/>
    <property type="evidence" value="ECO:0007669"/>
    <property type="project" value="TreeGrafter"/>
</dbReference>
<evidence type="ECO:0000256" key="8">
    <source>
        <dbReference type="ARBA" id="ARBA00022840"/>
    </source>
</evidence>
<keyword evidence="7" id="KW-0347">Helicase</keyword>